<dbReference type="EMBL" id="CM035423">
    <property type="protein sequence ID" value="KAH7365096.1"/>
    <property type="molecule type" value="Genomic_DNA"/>
</dbReference>
<evidence type="ECO:0000256" key="3">
    <source>
        <dbReference type="PROSITE-ProRule" id="PRU00708"/>
    </source>
</evidence>
<organism evidence="4 5">
    <name type="scientific">Ceratopteris richardii</name>
    <name type="common">Triangle waterfern</name>
    <dbReference type="NCBI Taxonomy" id="49495"/>
    <lineage>
        <taxon>Eukaryota</taxon>
        <taxon>Viridiplantae</taxon>
        <taxon>Streptophyta</taxon>
        <taxon>Embryophyta</taxon>
        <taxon>Tracheophyta</taxon>
        <taxon>Polypodiopsida</taxon>
        <taxon>Polypodiidae</taxon>
        <taxon>Polypodiales</taxon>
        <taxon>Pteridineae</taxon>
        <taxon>Pteridaceae</taxon>
        <taxon>Parkerioideae</taxon>
        <taxon>Ceratopteris</taxon>
    </lineage>
</organism>
<sequence length="828" mass="92019">MGNPRRLLKALEHMQHNGKPLWRDILYACTQSCDDLSTGRRAHSLVVSSCFNSLSVLGDPLIRLFGTCQSLFEANIIFCNIENPSGYTWQSIIWAHHALEEHERALELYQQMQQQQDVKPCKHIISSVLKSCGSVKTVLNGMYLHRETVQVDCYKDVVIGSCLIEMYAGCYCIEEARNVFDRLCNRNEIVWNVMIEGYTQNGYAVTTFYLFEEMQKSGISPGTVTLISLLKACQAELGGSILVMHLHSFIFECQVESDKLVRNTLIDMYARLGMLEEARKLFLGIPMKNAVDWGALISGYAQHGQGALAVEVFEDMQRVGLEADEVLFSSVLKGITDEKLVEKGMLFHNQIVIRGLDDDTILGTNLVNMYVKVRDIFSAYKLFSMLPIKNALTWSVMIKACSDAPEHLSAIDLFIEMQAKGIEADRVTYIDVLCAFDGSQYTLSQGRVLHSQIIEISLESDVAVANSLVRMLTKCGSPEDALSAFDGISSQQPDLWSDLISAYARSGLDKKALELLERTQNEGIMVEGTVLVYILRCCGRLGALMKGKMIHGQFVNTEYKTDVVLGNALLDMYIGCGALKEACEVFDEMLNRDLASWGTMMSAHTQHGDSDYALQLFERMQQSNLEPDLVSFSCALKACCNIGSIEGGRVVHDLILRSNLQVDAVAGNTLVDLYAKCGSLQDAQKVFDKLPIRNEVTWNSMITGYANHGSLNSAEKFLSDMQKHNLNPSASTYNSVFAVCGHTGQVKEGQILFHSMSEDKNIAPISENFNCMADNFARAGHLCEAKELLHISPVPPDESGWTSLLSACKVHSNPEIGQQCYKKLGYST</sequence>
<dbReference type="AlphaFoldDB" id="A0A8T2SPH6"/>
<comment type="similarity">
    <text evidence="2">Belongs to the PPR family. PCMP-E subfamily.</text>
</comment>
<dbReference type="FunFam" id="1.25.40.10:FF:000158">
    <property type="entry name" value="pentatricopeptide repeat-containing protein At2g33680"/>
    <property type="match status" value="1"/>
</dbReference>
<dbReference type="OrthoDB" id="1929236at2759"/>
<dbReference type="GO" id="GO:0003723">
    <property type="term" value="F:RNA binding"/>
    <property type="evidence" value="ECO:0007669"/>
    <property type="project" value="InterPro"/>
</dbReference>
<dbReference type="FunFam" id="1.25.40.10:FF:000205">
    <property type="entry name" value="Pentatricopeptide repeat-containing protein, mitochondrial"/>
    <property type="match status" value="2"/>
</dbReference>
<feature type="repeat" description="PPR" evidence="3">
    <location>
        <begin position="593"/>
        <end position="627"/>
    </location>
</feature>
<dbReference type="InterPro" id="IPR002885">
    <property type="entry name" value="PPR_rpt"/>
</dbReference>
<evidence type="ECO:0000256" key="2">
    <source>
        <dbReference type="ARBA" id="ARBA00061659"/>
    </source>
</evidence>
<dbReference type="Pfam" id="PF13041">
    <property type="entry name" value="PPR_2"/>
    <property type="match status" value="3"/>
</dbReference>
<dbReference type="InterPro" id="IPR046960">
    <property type="entry name" value="PPR_At4g14850-like_plant"/>
</dbReference>
<dbReference type="EMBL" id="CM035423">
    <property type="protein sequence ID" value="KAH7365097.1"/>
    <property type="molecule type" value="Genomic_DNA"/>
</dbReference>
<proteinExistence type="inferred from homology"/>
<feature type="repeat" description="PPR" evidence="3">
    <location>
        <begin position="694"/>
        <end position="728"/>
    </location>
</feature>
<dbReference type="PANTHER" id="PTHR47926:SF382">
    <property type="entry name" value="PENTACOTRIPEPTIDE-REPEAT REGION OF PRORP DOMAIN-CONTAINING PROTEIN"/>
    <property type="match status" value="1"/>
</dbReference>
<name>A0A8T2SPH6_CERRI</name>
<feature type="repeat" description="PPR" evidence="3">
    <location>
        <begin position="562"/>
        <end position="592"/>
    </location>
</feature>
<reference evidence="4" key="1">
    <citation type="submission" date="2021-08" db="EMBL/GenBank/DDBJ databases">
        <title>WGS assembly of Ceratopteris richardii.</title>
        <authorList>
            <person name="Marchant D.B."/>
            <person name="Chen G."/>
            <person name="Jenkins J."/>
            <person name="Shu S."/>
            <person name="Leebens-Mack J."/>
            <person name="Grimwood J."/>
            <person name="Schmutz J."/>
            <person name="Soltis P."/>
            <person name="Soltis D."/>
            <person name="Chen Z.-H."/>
        </authorList>
    </citation>
    <scope>NUCLEOTIDE SEQUENCE</scope>
    <source>
        <strain evidence="4">Whitten #5841</strain>
        <tissue evidence="4">Leaf</tissue>
    </source>
</reference>
<evidence type="ECO:0000256" key="1">
    <source>
        <dbReference type="ARBA" id="ARBA00022737"/>
    </source>
</evidence>
<dbReference type="InterPro" id="IPR011990">
    <property type="entry name" value="TPR-like_helical_dom_sf"/>
</dbReference>
<accession>A0A8T2SPH6</accession>
<feature type="repeat" description="PPR" evidence="3">
    <location>
        <begin position="289"/>
        <end position="323"/>
    </location>
</feature>
<dbReference type="NCBIfam" id="TIGR00756">
    <property type="entry name" value="PPR"/>
    <property type="match status" value="4"/>
</dbReference>
<dbReference type="GO" id="GO:0009451">
    <property type="term" value="P:RNA modification"/>
    <property type="evidence" value="ECO:0007669"/>
    <property type="project" value="InterPro"/>
</dbReference>
<feature type="repeat" description="PPR" evidence="3">
    <location>
        <begin position="187"/>
        <end position="221"/>
    </location>
</feature>
<dbReference type="PANTHER" id="PTHR47926">
    <property type="entry name" value="PENTATRICOPEPTIDE REPEAT-CONTAINING PROTEIN"/>
    <property type="match status" value="1"/>
</dbReference>
<dbReference type="GO" id="GO:0005739">
    <property type="term" value="C:mitochondrion"/>
    <property type="evidence" value="ECO:0007669"/>
    <property type="project" value="UniProtKB-ARBA"/>
</dbReference>
<evidence type="ECO:0000313" key="5">
    <source>
        <dbReference type="Proteomes" id="UP000825935"/>
    </source>
</evidence>
<feature type="repeat" description="PPR" evidence="3">
    <location>
        <begin position="390"/>
        <end position="424"/>
    </location>
</feature>
<evidence type="ECO:0008006" key="6">
    <source>
        <dbReference type="Google" id="ProtNLM"/>
    </source>
</evidence>
<comment type="caution">
    <text evidence="4">The sequence shown here is derived from an EMBL/GenBank/DDBJ whole genome shotgun (WGS) entry which is preliminary data.</text>
</comment>
<evidence type="ECO:0000313" key="4">
    <source>
        <dbReference type="EMBL" id="KAH7365097.1"/>
    </source>
</evidence>
<dbReference type="PROSITE" id="PS51375">
    <property type="entry name" value="PPR"/>
    <property type="match status" value="7"/>
</dbReference>
<gene>
    <name evidence="4" type="ORF">KP509_18G008700</name>
</gene>
<keyword evidence="5" id="KW-1185">Reference proteome</keyword>
<protein>
    <recommendedName>
        <fullName evidence="6">Pentatricopeptide repeat-containing protein</fullName>
    </recommendedName>
</protein>
<dbReference type="FunFam" id="1.25.40.10:FF:000031">
    <property type="entry name" value="Pentatricopeptide repeat-containing protein mitochondrial"/>
    <property type="match status" value="1"/>
</dbReference>
<dbReference type="GO" id="GO:0048731">
    <property type="term" value="P:system development"/>
    <property type="evidence" value="ECO:0007669"/>
    <property type="project" value="UniProtKB-ARBA"/>
</dbReference>
<dbReference type="Gene3D" id="1.25.40.10">
    <property type="entry name" value="Tetratricopeptide repeat domain"/>
    <property type="match status" value="6"/>
</dbReference>
<dbReference type="Proteomes" id="UP000825935">
    <property type="component" value="Chromosome 18"/>
</dbReference>
<dbReference type="Pfam" id="PF01535">
    <property type="entry name" value="PPR"/>
    <property type="match status" value="5"/>
</dbReference>
<keyword evidence="1" id="KW-0677">Repeat</keyword>
<feature type="repeat" description="PPR" evidence="3">
    <location>
        <begin position="492"/>
        <end position="526"/>
    </location>
</feature>
<dbReference type="SUPFAM" id="SSF48452">
    <property type="entry name" value="TPR-like"/>
    <property type="match status" value="1"/>
</dbReference>